<evidence type="ECO:0000313" key="3">
    <source>
        <dbReference type="Proteomes" id="UP000243706"/>
    </source>
</evidence>
<dbReference type="RefSeq" id="WP_095115778.1">
    <property type="nucleotide sequence ID" value="NZ_BMCB01000010.1"/>
</dbReference>
<keyword evidence="4" id="KW-1185">Reference proteome</keyword>
<reference evidence="1" key="1">
    <citation type="journal article" date="2014" name="Int. J. Syst. Evol. Microbiol.">
        <title>Complete genome of a new Firmicutes species belonging to the dominant human colonic microbiota ('Ruminococcus bicirculans') reveals two chromosomes and a selective capacity to utilize plant glucans.</title>
        <authorList>
            <consortium name="NISC Comparative Sequencing Program"/>
            <person name="Wegmann U."/>
            <person name="Louis P."/>
            <person name="Goesmann A."/>
            <person name="Henrissat B."/>
            <person name="Duncan S.H."/>
            <person name="Flint H.J."/>
        </authorList>
    </citation>
    <scope>NUCLEOTIDE SEQUENCE</scope>
    <source>
        <strain evidence="1">CCM 4175</strain>
    </source>
</reference>
<gene>
    <name evidence="1" type="ORF">GCM10007183_16680</name>
    <name evidence="2" type="ORF">SAMEA4412661_00525</name>
</gene>
<dbReference type="KEGG" id="smus:C7J88_09720"/>
<evidence type="ECO:0000313" key="2">
    <source>
        <dbReference type="EMBL" id="SNW00753.1"/>
    </source>
</evidence>
<dbReference type="AlphaFoldDB" id="A0A240C0C5"/>
<dbReference type="OrthoDB" id="2240714at2"/>
<accession>A0A240C0C5</accession>
<evidence type="ECO:0000313" key="1">
    <source>
        <dbReference type="EMBL" id="GGA93166.1"/>
    </source>
</evidence>
<dbReference type="EMBL" id="BMCB01000010">
    <property type="protein sequence ID" value="GGA93166.1"/>
    <property type="molecule type" value="Genomic_DNA"/>
</dbReference>
<dbReference type="Proteomes" id="UP000652995">
    <property type="component" value="Unassembled WGS sequence"/>
</dbReference>
<dbReference type="NCBIfam" id="TIGR01665">
    <property type="entry name" value="put_anti_recept"/>
    <property type="match status" value="1"/>
</dbReference>
<reference evidence="1" key="4">
    <citation type="submission" date="2024-05" db="EMBL/GenBank/DDBJ databases">
        <authorList>
            <person name="Sun Q."/>
            <person name="Sedlacek I."/>
        </authorList>
    </citation>
    <scope>NUCLEOTIDE SEQUENCE</scope>
    <source>
        <strain evidence="1">CCM 4175</strain>
    </source>
</reference>
<dbReference type="InterPro" id="IPR007119">
    <property type="entry name" value="Phage_tail_spike_N"/>
</dbReference>
<proteinExistence type="predicted"/>
<dbReference type="EMBL" id="LT906464">
    <property type="protein sequence ID" value="SNW00753.1"/>
    <property type="molecule type" value="Genomic_DNA"/>
</dbReference>
<evidence type="ECO:0000313" key="4">
    <source>
        <dbReference type="Proteomes" id="UP000652995"/>
    </source>
</evidence>
<dbReference type="Proteomes" id="UP000243706">
    <property type="component" value="Chromosome 1"/>
</dbReference>
<reference evidence="4" key="3">
    <citation type="journal article" date="2019" name="Int. J. Syst. Evol. Microbiol.">
        <title>The Global Catalogue of Microorganisms (GCM) 10K type strain sequencing project: providing services to taxonomists for standard genome sequencing and annotation.</title>
        <authorList>
            <consortium name="The Broad Institute Genomics Platform"/>
            <consortium name="The Broad Institute Genome Sequencing Center for Infectious Disease"/>
            <person name="Wu L."/>
            <person name="Ma J."/>
        </authorList>
    </citation>
    <scope>NUCLEOTIDE SEQUENCE [LARGE SCALE GENOMIC DNA]</scope>
    <source>
        <strain evidence="4">CCM 4175</strain>
    </source>
</reference>
<name>A0A240C0C5_9STAP</name>
<sequence>MIHILNYSGQIIDFFSQDDNTIIKAMYSRTSETETLNLIALSSKAENFKERNRILIQDQNDNYREFIVDHVEDSGQYIEVECTASYLVDISTSKPIPVGKFEKMTVNHKLSETLRDSGWTVGDCDYAGVKTNSWTSVRTPLEMISQLETAHDVVADYQIVIDGYEVVERLVNMRKPTPLFKGKEIEYGKDLLSMKRTVDFSEVKTALFAFGPENENGERISLVVYDDEAQEQLGLPQRYIWGLYEPETEDNEMTQKRLETLARTELNKHKTAAISYEVSTVNLEQEYAHEIIRFGDIVRIKNSDFTPSIYAESEVIGFDYDLISGDCTYQFGKIVEFRESDLRRYFESKLGYIRQKLNDNLTNVNTIVRDSLDSELQYFERKIFKGETAPENPVNDTMWLDTSNPNVAVLRRYFNGEWHNATAEKASDVGAVTREQALYSELTNAFTNLSIQHAKLLKEVLGVLNSEFFVSTTLKANVQNNLDATISVYNKIKTSLDSMTSETATIGKLIDTQAFFLEYREKLQALYTSVETAKRAINARFKLLQSQYTDAKFNDAMSKVASAIPGGKWDAANQMLTSEVPNEARINEIVAAITESAVESLYSSVNEVGERLNTVNGDLIERINNERLNARQYVDTTNLNLRDEVNNTFKMAKDELSNSINAVKEDVVNNVTEPLKIRMTTAESGLQQLQDSLLLTATKTEVNSMLTDQLTPLRTDVNNQKAQLKVMSDSIDLKVSKSDYTTDKDGIVQRLDNADSARQQLANQISERVTLTQFNNEIAATKQYTDDLKSEHEKVLSEYESLISQNGKEINARTKSEEFNATRKTLSRVVSELAVNTTGLSLTHDENGVIQSFIVGPDGVGINSTKVTINEGDVTVENGRTTIKDAYINKLFANSAFISKLQALDITAQRLRAKDKTTTVTVEGGEMTIAKSNGEKMVINNAGLRSYTSTGDLRFRLEDDFVTAGALGTRNENVYLASDREVRSVHYSSIPGTGSVHDYAYTPVRASQFYGNRLSVNHGVAGVSNLYLSPTSGGEVRVTHFDSVEIYRPIRASEVFGNRLSVNANHGVGKNLYLSPIGDGEVVVSTPNSTNDYRTIRCRSLSVQSGAAIRNNAAGNMYIGVGGYELIVTNNNFGNNGNPTYQNVRARDFIKASSERFKEDISVWNYKVLDVIKNDVQIYQYKYKNDDSGLYQRGLVLERETPVEFKSGDGINSYELQTWTLKAVQELAHENDILKERLKRMEMKIYGT</sequence>
<reference evidence="2 3" key="2">
    <citation type="submission" date="2017-06" db="EMBL/GenBank/DDBJ databases">
        <authorList>
            <consortium name="Pathogen Informatics"/>
        </authorList>
    </citation>
    <scope>NUCLEOTIDE SEQUENCE [LARGE SCALE GENOMIC DNA]</scope>
    <source>
        <strain evidence="2 3">NCTC13833</strain>
    </source>
</reference>
<organism evidence="2 3">
    <name type="scientific">Staphylococcus muscae</name>
    <dbReference type="NCBI Taxonomy" id="1294"/>
    <lineage>
        <taxon>Bacteria</taxon>
        <taxon>Bacillati</taxon>
        <taxon>Bacillota</taxon>
        <taxon>Bacilli</taxon>
        <taxon>Bacillales</taxon>
        <taxon>Staphylococcaceae</taxon>
        <taxon>Staphylococcus</taxon>
    </lineage>
</organism>
<protein>
    <submittedName>
        <fullName evidence="2">Phage minor structural protein</fullName>
    </submittedName>
</protein>